<dbReference type="PANTHER" id="PTHR23077">
    <property type="entry name" value="AAA-FAMILY ATPASE"/>
    <property type="match status" value="1"/>
</dbReference>
<dbReference type="SUPFAM" id="SSF52540">
    <property type="entry name" value="P-loop containing nucleoside triphosphate hydrolases"/>
    <property type="match status" value="2"/>
</dbReference>
<dbReference type="InterPro" id="IPR027417">
    <property type="entry name" value="P-loop_NTPase"/>
</dbReference>
<gene>
    <name evidence="4" type="ORF">GCM10010982_06950</name>
</gene>
<dbReference type="InterPro" id="IPR003593">
    <property type="entry name" value="AAA+_ATPase"/>
</dbReference>
<comment type="caution">
    <text evidence="4">The sequence shown here is derived from an EMBL/GenBank/DDBJ whole genome shotgun (WGS) entry which is preliminary data.</text>
</comment>
<evidence type="ECO:0000256" key="2">
    <source>
        <dbReference type="ARBA" id="ARBA00022840"/>
    </source>
</evidence>
<protein>
    <submittedName>
        <fullName evidence="4">ATPase</fullName>
    </submittedName>
</protein>
<dbReference type="EMBL" id="BMLS01000001">
    <property type="protein sequence ID" value="GGO65349.1"/>
    <property type="molecule type" value="Genomic_DNA"/>
</dbReference>
<evidence type="ECO:0000256" key="1">
    <source>
        <dbReference type="ARBA" id="ARBA00022741"/>
    </source>
</evidence>
<dbReference type="GO" id="GO:0005737">
    <property type="term" value="C:cytoplasm"/>
    <property type="evidence" value="ECO:0007669"/>
    <property type="project" value="TreeGrafter"/>
</dbReference>
<proteinExistence type="predicted"/>
<dbReference type="GO" id="GO:0016887">
    <property type="term" value="F:ATP hydrolysis activity"/>
    <property type="evidence" value="ECO:0007669"/>
    <property type="project" value="InterPro"/>
</dbReference>
<reference evidence="4" key="2">
    <citation type="submission" date="2020-09" db="EMBL/GenBank/DDBJ databases">
        <authorList>
            <person name="Sun Q."/>
            <person name="Zhou Y."/>
        </authorList>
    </citation>
    <scope>NUCLEOTIDE SEQUENCE</scope>
    <source>
        <strain evidence="4">CGMCC 1.7086</strain>
    </source>
</reference>
<dbReference type="GO" id="GO:0005524">
    <property type="term" value="F:ATP binding"/>
    <property type="evidence" value="ECO:0007669"/>
    <property type="project" value="UniProtKB-KW"/>
</dbReference>
<sequence>MEYLIAFNANTGLMELVNELEFTQCLPDLDTHICYALDVDKQAYFQAIDALAKHGFASHKVFSDSSHVRIHPPVLDKLLRNRLRSKEQFVEKLLQRSRPGTLTLAQFPHINTELISSYLLSALLAKHLGVNILLYGAPGTGKTELARTLANFTERCLFEVHAHNVVKGELQDEFNAKHSSKQRLQYLTLIQSLLSDSQQSMLLVDECESLFSQADNQYSKDRVHRILELNTVPCIWITNHIDELEPSYIRRFKLVMEVTAPDSQCLVEMANKAFKGLSVSNDFKQQLCRIEHLSPAIISNAGYVARTIGLKRLAAESVIKEVSENTLDASGLLVQTLGYQSELAFNPALLNIKQDKALLDDIGFALKHNKPARVLLMGPPGTGKTAYAHYLTETYQRQLIRVKCSDVLSKWVGESEQNVASLFRRAQAEEKVILLDEVDSLLVSREGLSAHYEVQLVNEFLTQIESFTQPLFAATNFDSKLDKAVLRRFDFKLECDYLTAEQAIALYRQVLDIKRLSPEEEQQLRQLRHLTPGDFAILARRKLFRPKQDHRLSAITLLAEENQRKQPSTTIGFIR</sequence>
<evidence type="ECO:0000313" key="5">
    <source>
        <dbReference type="Proteomes" id="UP000606935"/>
    </source>
</evidence>
<dbReference type="Gene3D" id="3.40.50.300">
    <property type="entry name" value="P-loop containing nucleotide triphosphate hydrolases"/>
    <property type="match status" value="2"/>
</dbReference>
<feature type="domain" description="AAA+ ATPase" evidence="3">
    <location>
        <begin position="370"/>
        <end position="499"/>
    </location>
</feature>
<dbReference type="CDD" id="cd19481">
    <property type="entry name" value="RecA-like_protease"/>
    <property type="match status" value="1"/>
</dbReference>
<keyword evidence="1" id="KW-0547">Nucleotide-binding</keyword>
<reference evidence="4" key="1">
    <citation type="journal article" date="2014" name="Int. J. Syst. Evol. Microbiol.">
        <title>Complete genome sequence of Corynebacterium casei LMG S-19264T (=DSM 44701T), isolated from a smear-ripened cheese.</title>
        <authorList>
            <consortium name="US DOE Joint Genome Institute (JGI-PGF)"/>
            <person name="Walter F."/>
            <person name="Albersmeier A."/>
            <person name="Kalinowski J."/>
            <person name="Ruckert C."/>
        </authorList>
    </citation>
    <scope>NUCLEOTIDE SEQUENCE</scope>
    <source>
        <strain evidence="4">CGMCC 1.7086</strain>
    </source>
</reference>
<dbReference type="Pfam" id="PF00004">
    <property type="entry name" value="AAA"/>
    <property type="match status" value="2"/>
</dbReference>
<name>A0A917YVE7_9ALTE</name>
<dbReference type="InterPro" id="IPR003959">
    <property type="entry name" value="ATPase_AAA_core"/>
</dbReference>
<evidence type="ECO:0000259" key="3">
    <source>
        <dbReference type="SMART" id="SM00382"/>
    </source>
</evidence>
<dbReference type="PANTHER" id="PTHR23077:SF27">
    <property type="entry name" value="ATPASE FAMILY GENE 2 PROTEIN HOMOLOG A"/>
    <property type="match status" value="1"/>
</dbReference>
<accession>A0A917YVE7</accession>
<dbReference type="SMART" id="SM00382">
    <property type="entry name" value="AAA"/>
    <property type="match status" value="2"/>
</dbReference>
<organism evidence="4 5">
    <name type="scientific">Bowmanella pacifica</name>
    <dbReference type="NCBI Taxonomy" id="502051"/>
    <lineage>
        <taxon>Bacteria</taxon>
        <taxon>Pseudomonadati</taxon>
        <taxon>Pseudomonadota</taxon>
        <taxon>Gammaproteobacteria</taxon>
        <taxon>Alteromonadales</taxon>
        <taxon>Alteromonadaceae</taxon>
        <taxon>Bowmanella</taxon>
    </lineage>
</organism>
<keyword evidence="5" id="KW-1185">Reference proteome</keyword>
<dbReference type="AlphaFoldDB" id="A0A917YVE7"/>
<keyword evidence="2" id="KW-0067">ATP-binding</keyword>
<dbReference type="InterPro" id="IPR050168">
    <property type="entry name" value="AAA_ATPase_domain"/>
</dbReference>
<evidence type="ECO:0000313" key="4">
    <source>
        <dbReference type="EMBL" id="GGO65349.1"/>
    </source>
</evidence>
<feature type="domain" description="AAA+ ATPase" evidence="3">
    <location>
        <begin position="128"/>
        <end position="262"/>
    </location>
</feature>
<dbReference type="Proteomes" id="UP000606935">
    <property type="component" value="Unassembled WGS sequence"/>
</dbReference>